<proteinExistence type="predicted"/>
<sequence>MWRTLVKAGVGFATLDVGLRIQRLKRSIAFYAVAGVLAFFAVAALLVALGFVLAPHLGAAGAAGAIGGTLLALAGVFALVAGSKPRRASPPPVMAQVSSGLRAARDTVSDTLSSAAPSRGLPAGPPSRARSLNVVLLAALAGVVLGRRL</sequence>
<dbReference type="EMBL" id="BSFK01000016">
    <property type="protein sequence ID" value="GLK78139.1"/>
    <property type="molecule type" value="Genomic_DNA"/>
</dbReference>
<organism evidence="2 3">
    <name type="scientific">Methylopila jiangsuensis</name>
    <dbReference type="NCBI Taxonomy" id="586230"/>
    <lineage>
        <taxon>Bacteria</taxon>
        <taxon>Pseudomonadati</taxon>
        <taxon>Pseudomonadota</taxon>
        <taxon>Alphaproteobacteria</taxon>
        <taxon>Hyphomicrobiales</taxon>
        <taxon>Methylopilaceae</taxon>
        <taxon>Methylopila</taxon>
    </lineage>
</organism>
<reference evidence="2" key="1">
    <citation type="journal article" date="2014" name="Int. J. Syst. Evol. Microbiol.">
        <title>Complete genome sequence of Corynebacterium casei LMG S-19264T (=DSM 44701T), isolated from a smear-ripened cheese.</title>
        <authorList>
            <consortium name="US DOE Joint Genome Institute (JGI-PGF)"/>
            <person name="Walter F."/>
            <person name="Albersmeier A."/>
            <person name="Kalinowski J."/>
            <person name="Ruckert C."/>
        </authorList>
    </citation>
    <scope>NUCLEOTIDE SEQUENCE</scope>
    <source>
        <strain evidence="2">VKM B-2555</strain>
    </source>
</reference>
<keyword evidence="1" id="KW-0812">Transmembrane</keyword>
<keyword evidence="1" id="KW-0472">Membrane</keyword>
<feature type="transmembrane region" description="Helical" evidence="1">
    <location>
        <begin position="59"/>
        <end position="81"/>
    </location>
</feature>
<protein>
    <recommendedName>
        <fullName evidence="4">Phage holin family protein</fullName>
    </recommendedName>
</protein>
<dbReference type="AlphaFoldDB" id="A0A9W6JLZ5"/>
<evidence type="ECO:0000256" key="1">
    <source>
        <dbReference type="SAM" id="Phobius"/>
    </source>
</evidence>
<evidence type="ECO:0008006" key="4">
    <source>
        <dbReference type="Google" id="ProtNLM"/>
    </source>
</evidence>
<comment type="caution">
    <text evidence="2">The sequence shown here is derived from an EMBL/GenBank/DDBJ whole genome shotgun (WGS) entry which is preliminary data.</text>
</comment>
<dbReference type="InterPro" id="IPR009937">
    <property type="entry name" value="Phage_holin_3_6"/>
</dbReference>
<name>A0A9W6JLZ5_9HYPH</name>
<dbReference type="Proteomes" id="UP001143364">
    <property type="component" value="Unassembled WGS sequence"/>
</dbReference>
<dbReference type="RefSeq" id="WP_271205948.1">
    <property type="nucleotide sequence ID" value="NZ_BSFK01000016.1"/>
</dbReference>
<accession>A0A9W6JLZ5</accession>
<feature type="transmembrane region" description="Helical" evidence="1">
    <location>
        <begin position="28"/>
        <end position="53"/>
    </location>
</feature>
<keyword evidence="3" id="KW-1185">Reference proteome</keyword>
<keyword evidence="1" id="KW-1133">Transmembrane helix</keyword>
<gene>
    <name evidence="2" type="ORF">GCM10008171_33930</name>
</gene>
<evidence type="ECO:0000313" key="3">
    <source>
        <dbReference type="Proteomes" id="UP001143364"/>
    </source>
</evidence>
<evidence type="ECO:0000313" key="2">
    <source>
        <dbReference type="EMBL" id="GLK78139.1"/>
    </source>
</evidence>
<reference evidence="2" key="2">
    <citation type="submission" date="2023-01" db="EMBL/GenBank/DDBJ databases">
        <authorList>
            <person name="Sun Q."/>
            <person name="Evtushenko L."/>
        </authorList>
    </citation>
    <scope>NUCLEOTIDE SEQUENCE</scope>
    <source>
        <strain evidence="2">VKM B-2555</strain>
    </source>
</reference>
<dbReference type="Pfam" id="PF07332">
    <property type="entry name" value="Phage_holin_3_6"/>
    <property type="match status" value="1"/>
</dbReference>